<dbReference type="InterPro" id="IPR050261">
    <property type="entry name" value="FrsA_esterase"/>
</dbReference>
<dbReference type="AlphaFoldDB" id="A5D255"/>
<dbReference type="HOGENOM" id="CLU_048353_3_3_9"/>
<proteinExistence type="inferred from homology"/>
<evidence type="ECO:0000313" key="3">
    <source>
        <dbReference type="EMBL" id="BAF59691.1"/>
    </source>
</evidence>
<organism evidence="3 4">
    <name type="scientific">Pelotomaculum thermopropionicum (strain DSM 13744 / JCM 10971 / SI)</name>
    <dbReference type="NCBI Taxonomy" id="370438"/>
    <lineage>
        <taxon>Bacteria</taxon>
        <taxon>Bacillati</taxon>
        <taxon>Bacillota</taxon>
        <taxon>Clostridia</taxon>
        <taxon>Eubacteriales</taxon>
        <taxon>Desulfotomaculaceae</taxon>
        <taxon>Pelotomaculum</taxon>
    </lineage>
</organism>
<sequence length="256" mass="27280">MAGNSLKWEKVNYSNERGLKLAGLLCSVPGAGTVVIVCHGFTGSKEGGGRAVDMAEKLGKLGYASLLFDFSGCGESEGDFTGVSLTGHVGDIKSSVDFCLSLGFRRVITVGRSFGGTAAICHGGLDRRVGGVCTWAAPAFPAKLFDSFRNNTLKSEEGLVPLTGEGGTVFLKEGFFADLRSYNVPVSASMISPRPLLIINGSNDVVVPVENAQAIFNAAGEPKEIRIIEGADHQFTGRHKDVWEIMFKWLEKNFPA</sequence>
<keyword evidence="4" id="KW-1185">Reference proteome</keyword>
<dbReference type="InterPro" id="IPR000073">
    <property type="entry name" value="AB_hydrolase_1"/>
</dbReference>
<protein>
    <submittedName>
        <fullName evidence="3">Hydrolases</fullName>
    </submittedName>
</protein>
<dbReference type="GO" id="GO:0016787">
    <property type="term" value="F:hydrolase activity"/>
    <property type="evidence" value="ECO:0007669"/>
    <property type="project" value="UniProtKB-KW"/>
</dbReference>
<dbReference type="Proteomes" id="UP000006556">
    <property type="component" value="Chromosome"/>
</dbReference>
<evidence type="ECO:0000313" key="4">
    <source>
        <dbReference type="Proteomes" id="UP000006556"/>
    </source>
</evidence>
<accession>A5D255</accession>
<dbReference type="STRING" id="370438.PTH_1510"/>
<dbReference type="Gene3D" id="3.40.50.1820">
    <property type="entry name" value="alpha/beta hydrolase"/>
    <property type="match status" value="1"/>
</dbReference>
<dbReference type="InterPro" id="IPR029058">
    <property type="entry name" value="AB_hydrolase_fold"/>
</dbReference>
<evidence type="ECO:0000256" key="1">
    <source>
        <dbReference type="ARBA" id="ARBA00038115"/>
    </source>
</evidence>
<dbReference type="eggNOG" id="COG1073">
    <property type="taxonomic scope" value="Bacteria"/>
</dbReference>
<dbReference type="Pfam" id="PF00561">
    <property type="entry name" value="Abhydrolase_1"/>
    <property type="match status" value="1"/>
</dbReference>
<evidence type="ECO:0000259" key="2">
    <source>
        <dbReference type="Pfam" id="PF00561"/>
    </source>
</evidence>
<gene>
    <name evidence="3" type="ordered locus">PTH_1510</name>
</gene>
<feature type="domain" description="AB hydrolase-1" evidence="2">
    <location>
        <begin position="34"/>
        <end position="119"/>
    </location>
</feature>
<dbReference type="KEGG" id="pth:PTH_1510"/>
<dbReference type="PANTHER" id="PTHR22946">
    <property type="entry name" value="DIENELACTONE HYDROLASE DOMAIN-CONTAINING PROTEIN-RELATED"/>
    <property type="match status" value="1"/>
</dbReference>
<keyword evidence="3" id="KW-0378">Hydrolase</keyword>
<dbReference type="SUPFAM" id="SSF53474">
    <property type="entry name" value="alpha/beta-Hydrolases"/>
    <property type="match status" value="1"/>
</dbReference>
<dbReference type="EMBL" id="AP009389">
    <property type="protein sequence ID" value="BAF59691.1"/>
    <property type="molecule type" value="Genomic_DNA"/>
</dbReference>
<reference evidence="4" key="1">
    <citation type="journal article" date="2008" name="Genome Res.">
        <title>The genome of Pelotomaculum thermopropionicum reveals niche-associated evolution in anaerobic microbiota.</title>
        <authorList>
            <person name="Kosaka T."/>
            <person name="Kato S."/>
            <person name="Shimoyama T."/>
            <person name="Ishii S."/>
            <person name="Abe T."/>
            <person name="Watanabe K."/>
        </authorList>
    </citation>
    <scope>NUCLEOTIDE SEQUENCE [LARGE SCALE GENOMIC DNA]</scope>
    <source>
        <strain evidence="4">DSM 13744 / JCM 10971 / SI</strain>
    </source>
</reference>
<comment type="similarity">
    <text evidence="1">Belongs to the AB hydrolase superfamily. FUS2 hydrolase family.</text>
</comment>
<name>A5D255_PELTS</name>